<dbReference type="InterPro" id="IPR016024">
    <property type="entry name" value="ARM-type_fold"/>
</dbReference>
<dbReference type="Pfam" id="PF13251">
    <property type="entry name" value="DUF4042"/>
    <property type="match status" value="1"/>
</dbReference>
<dbReference type="InterPro" id="IPR011989">
    <property type="entry name" value="ARM-like"/>
</dbReference>
<protein>
    <recommendedName>
        <fullName evidence="2">DUF4042 domain-containing protein</fullName>
    </recommendedName>
</protein>
<dbReference type="InterPro" id="IPR052107">
    <property type="entry name" value="HEAT6"/>
</dbReference>
<feature type="compositionally biased region" description="Basic residues" evidence="1">
    <location>
        <begin position="561"/>
        <end position="571"/>
    </location>
</feature>
<feature type="region of interest" description="Disordered" evidence="1">
    <location>
        <begin position="233"/>
        <end position="266"/>
    </location>
</feature>
<feature type="region of interest" description="Disordered" evidence="1">
    <location>
        <begin position="858"/>
        <end position="880"/>
    </location>
</feature>
<evidence type="ECO:0000259" key="2">
    <source>
        <dbReference type="Pfam" id="PF13251"/>
    </source>
</evidence>
<feature type="region of interest" description="Disordered" evidence="1">
    <location>
        <begin position="41"/>
        <end position="102"/>
    </location>
</feature>
<proteinExistence type="predicted"/>
<feature type="compositionally biased region" description="Polar residues" evidence="1">
    <location>
        <begin position="1031"/>
        <end position="1044"/>
    </location>
</feature>
<dbReference type="SUPFAM" id="SSF48371">
    <property type="entry name" value="ARM repeat"/>
    <property type="match status" value="1"/>
</dbReference>
<sequence length="1652" mass="178670">MPSTLIWVDIGYGGSVYHSHPGVVTGTQSPLRTFLRTPPTVTAHTTVATRTGTETPAKAQTRTNTKVQGRRRPSHSQHTSTRGGKWNGQNTRNKEQRPSQSDNLFGWEAEALSITCTRLAVTCVGNFYSHVQIAKADKNATDAYVWMMAELKRLAESVAFDAHTPPVGVRHIHDAHTKLALNLLRSVHFIVMATKRVHRPLSQEAVALVLRYAYQTERTQGLGKGPVTGLGARGSDSVGGAGTAVSGGASMDRATDTHTGVDGEVGVSGLPIHAANGATDTTRVHGGRDMRGKPAMVGLKTCTIFNTKQQLIPALLLTESEMSDMATGDTTDSNRPPVSYALAATHPARSGVRQIRTGRNKDKLIPGGERGVYGGGADGLSLAHTHSHTHTRARTHARPSSTWEGVRHNALTLLQAMARHSPASEKYLLWGKLGLLSNASGAAQPGKGTSLIWLLRHVDLPETRADVAMTLCAFVEGTQSYLSMAETPPGCTAPRGYEYVGRDNVGMDNVGDHRSVDGVHEKDSESTRQGFKQPRPQTQSHTHTREHVPPQTHTPPSQTHTHPKTHMRKATAKSSLAFTSRSQLLGHSLICLHTELVSALHKASAEHDTGTQIALLKCLSSCVLGTPYARLPLHLLYMVVRAVYAMLPEVAEAFIPARAQGHEGLAYKLQTDNTHPHGPPHAHPPRPNASATLTHTRTAEQAHACELLVAIIVCLGAVCRADLPGDQRLRLLRSCGGSVRVEAHDSTVDNTHEQSINTHGQSINRTNGRFSGYGAARHVESDHVLGECLTRLATNQIVAWEVRKEALQTLCYLARGHLELFEPWWSIGQGLEWLVNTTLSSHAHTGRYIPTPAEAYALPQPESQPQSPTHTRNRTGETPRGWAVEANANEVTAACSATGCDGGASATVDTATAADAGVASVGRPSGAEREAQKIEREKDVGAKLATGYVLVEYLKSLDAKIGDWDAGDGVEMEGHEHESERCIGEAVAMGNTGKGGDQSVSGVLNEQDKEQNGVERTTRQRHAGSVGEGANTRTNTEGDNTGVSSDEDCQYDAALMQNRSLNNPPPLPSPDQSSLTLTLTPVKGPAAASERLLSLAKAVLYLYVPNLISEDEPSLRVLASDMCACMNRCTVSQLKPLQVMQLKVALLGLSQDTATQVKSSAFRALGMLVCLQRIRRDGLFLNDLAEVGRRAFEVRVLTVRLKASWALASLCDALVRDLLEGKEDRLSGPEVQVVDEGMGQGIQGDMWDTLHAKLLAIALSASDDNDKVLINRIRMLGCLVRLTGTPTVPTDQHTVQRAIDCITQTIGKGSAKLRWNACYAMSHVFSTPHVTPRAYQEGVRALCVAVKESKNFKIRINAAQALCVLDRADRLKVSPVGDGCNADHIHTAQAHHTPVGCKSAGRGCNGTSAVCVDTDSANKQNGRTSGDEGELSVSGVCTKFPGDSGCQATPARPVYLLYDVFEAVSTSLRNLDRVDEVAEYRYRSSLEEQLYRCIIQIVGLFTVQDIDHTREAYTRLMRWTVQQKRNRLSQMYSTCAEGVRLRVRVPTIAPPTLERPIAAESTLATPASTRSDESPSALAGASIYPPVAMATVSTPPDSEFGWLNDTVALLFVRSAHMRDRVCTNEPCGDVWKEVWEAYDDVVLFEAQRFRNA</sequence>
<accession>A0A0L0G0Q7</accession>
<evidence type="ECO:0000256" key="1">
    <source>
        <dbReference type="SAM" id="MobiDB-lite"/>
    </source>
</evidence>
<evidence type="ECO:0000313" key="4">
    <source>
        <dbReference type="Proteomes" id="UP000054560"/>
    </source>
</evidence>
<feature type="compositionally biased region" description="Polar residues" evidence="1">
    <location>
        <begin position="76"/>
        <end position="91"/>
    </location>
</feature>
<dbReference type="Gene3D" id="1.25.10.10">
    <property type="entry name" value="Leucine-rich Repeat Variant"/>
    <property type="match status" value="1"/>
</dbReference>
<feature type="compositionally biased region" description="Low complexity" evidence="1">
    <location>
        <begin position="549"/>
        <end position="560"/>
    </location>
</feature>
<feature type="region of interest" description="Disordered" evidence="1">
    <location>
        <begin position="670"/>
        <end position="695"/>
    </location>
</feature>
<feature type="domain" description="DUF4042" evidence="2">
    <location>
        <begin position="566"/>
        <end position="647"/>
    </location>
</feature>
<name>A0A0L0G0Q7_9EUKA</name>
<feature type="compositionally biased region" description="Polar residues" evidence="1">
    <location>
        <begin position="58"/>
        <end position="67"/>
    </location>
</feature>
<feature type="compositionally biased region" description="Gly residues" evidence="1">
    <location>
        <begin position="233"/>
        <end position="242"/>
    </location>
</feature>
<dbReference type="EMBL" id="KQ241902">
    <property type="protein sequence ID" value="KNC82692.1"/>
    <property type="molecule type" value="Genomic_DNA"/>
</dbReference>
<feature type="compositionally biased region" description="Polar residues" evidence="1">
    <location>
        <begin position="861"/>
        <end position="870"/>
    </location>
</feature>
<dbReference type="PANTHER" id="PTHR13366:SF0">
    <property type="entry name" value="HEAT REPEAT-CONTAINING PROTEIN 6"/>
    <property type="match status" value="1"/>
</dbReference>
<reference evidence="3 4" key="1">
    <citation type="submission" date="2011-02" db="EMBL/GenBank/DDBJ databases">
        <title>The Genome Sequence of Sphaeroforma arctica JP610.</title>
        <authorList>
            <consortium name="The Broad Institute Genome Sequencing Platform"/>
            <person name="Russ C."/>
            <person name="Cuomo C."/>
            <person name="Young S.K."/>
            <person name="Zeng Q."/>
            <person name="Gargeya S."/>
            <person name="Alvarado L."/>
            <person name="Berlin A."/>
            <person name="Chapman S.B."/>
            <person name="Chen Z."/>
            <person name="Freedman E."/>
            <person name="Gellesch M."/>
            <person name="Goldberg J."/>
            <person name="Griggs A."/>
            <person name="Gujja S."/>
            <person name="Heilman E."/>
            <person name="Heiman D."/>
            <person name="Howarth C."/>
            <person name="Mehta T."/>
            <person name="Neiman D."/>
            <person name="Pearson M."/>
            <person name="Roberts A."/>
            <person name="Saif S."/>
            <person name="Shea T."/>
            <person name="Shenoy N."/>
            <person name="Sisk P."/>
            <person name="Stolte C."/>
            <person name="Sykes S."/>
            <person name="White J."/>
            <person name="Yandava C."/>
            <person name="Burger G."/>
            <person name="Gray M.W."/>
            <person name="Holland P.W.H."/>
            <person name="King N."/>
            <person name="Lang F.B.F."/>
            <person name="Roger A.J."/>
            <person name="Ruiz-Trillo I."/>
            <person name="Haas B."/>
            <person name="Nusbaum C."/>
            <person name="Birren B."/>
        </authorList>
    </citation>
    <scope>NUCLEOTIDE SEQUENCE [LARGE SCALE GENOMIC DNA]</scope>
    <source>
        <strain evidence="3 4">JP610</strain>
    </source>
</reference>
<evidence type="ECO:0000313" key="3">
    <source>
        <dbReference type="EMBL" id="KNC82692.1"/>
    </source>
</evidence>
<dbReference type="eggNOG" id="KOG4535">
    <property type="taxonomic scope" value="Eukaryota"/>
</dbReference>
<dbReference type="InterPro" id="IPR025283">
    <property type="entry name" value="DUF4042"/>
</dbReference>
<dbReference type="GeneID" id="25905535"/>
<feature type="compositionally biased region" description="Basic and acidic residues" evidence="1">
    <location>
        <begin position="1006"/>
        <end position="1018"/>
    </location>
</feature>
<feature type="compositionally biased region" description="Basic and acidic residues" evidence="1">
    <location>
        <begin position="510"/>
        <end position="526"/>
    </location>
</feature>
<dbReference type="OrthoDB" id="422637at2759"/>
<feature type="compositionally biased region" description="Low complexity" evidence="1">
    <location>
        <begin position="41"/>
        <end position="57"/>
    </location>
</feature>
<feature type="compositionally biased region" description="Polar residues" evidence="1">
    <location>
        <begin position="527"/>
        <end position="541"/>
    </location>
</feature>
<gene>
    <name evidence="3" type="ORF">SARC_05031</name>
</gene>
<organism evidence="3 4">
    <name type="scientific">Sphaeroforma arctica JP610</name>
    <dbReference type="NCBI Taxonomy" id="667725"/>
    <lineage>
        <taxon>Eukaryota</taxon>
        <taxon>Ichthyosporea</taxon>
        <taxon>Ichthyophonida</taxon>
        <taxon>Sphaeroforma</taxon>
    </lineage>
</organism>
<dbReference type="RefSeq" id="XP_014156594.1">
    <property type="nucleotide sequence ID" value="XM_014301119.1"/>
</dbReference>
<feature type="region of interest" description="Disordered" evidence="1">
    <location>
        <begin position="991"/>
        <end position="1046"/>
    </location>
</feature>
<feature type="region of interest" description="Disordered" evidence="1">
    <location>
        <begin position="503"/>
        <end position="573"/>
    </location>
</feature>
<keyword evidence="4" id="KW-1185">Reference proteome</keyword>
<dbReference type="Proteomes" id="UP000054560">
    <property type="component" value="Unassembled WGS sequence"/>
</dbReference>
<dbReference type="PANTHER" id="PTHR13366">
    <property type="entry name" value="MALARIA ANTIGEN-RELATED"/>
    <property type="match status" value="1"/>
</dbReference>